<sequence length="50" mass="5523">MSYLRGNSDEHEIKKTVNRASAFAQQVLGKVGGSLVYISPKKDEELVDLT</sequence>
<accession>A0A6M3K6R0</accession>
<protein>
    <submittedName>
        <fullName evidence="1">Uncharacterized protein</fullName>
    </submittedName>
</protein>
<evidence type="ECO:0000313" key="1">
    <source>
        <dbReference type="EMBL" id="QJA77267.1"/>
    </source>
</evidence>
<reference evidence="1" key="1">
    <citation type="submission" date="2020-03" db="EMBL/GenBank/DDBJ databases">
        <title>The deep terrestrial virosphere.</title>
        <authorList>
            <person name="Holmfeldt K."/>
            <person name="Nilsson E."/>
            <person name="Simone D."/>
            <person name="Lopez-Fernandez M."/>
            <person name="Wu X."/>
            <person name="de Brujin I."/>
            <person name="Lundin D."/>
            <person name="Andersson A."/>
            <person name="Bertilsson S."/>
            <person name="Dopson M."/>
        </authorList>
    </citation>
    <scope>NUCLEOTIDE SEQUENCE</scope>
    <source>
        <strain evidence="1">MM415A01337</strain>
    </source>
</reference>
<name>A0A6M3K6R0_9ZZZZ</name>
<proteinExistence type="predicted"/>
<dbReference type="AlphaFoldDB" id="A0A6M3K6R0"/>
<dbReference type="EMBL" id="MT142273">
    <property type="protein sequence ID" value="QJA77267.1"/>
    <property type="molecule type" value="Genomic_DNA"/>
</dbReference>
<gene>
    <name evidence="1" type="ORF">MM415A01337_0009</name>
</gene>
<organism evidence="1">
    <name type="scientific">viral metagenome</name>
    <dbReference type="NCBI Taxonomy" id="1070528"/>
    <lineage>
        <taxon>unclassified sequences</taxon>
        <taxon>metagenomes</taxon>
        <taxon>organismal metagenomes</taxon>
    </lineage>
</organism>